<name>A0A077WA35_9FUNG</name>
<evidence type="ECO:0000256" key="6">
    <source>
        <dbReference type="ARBA" id="ARBA00023158"/>
    </source>
</evidence>
<evidence type="ECO:0000256" key="7">
    <source>
        <dbReference type="ARBA" id="ARBA00048744"/>
    </source>
</evidence>
<dbReference type="Pfam" id="PF05183">
    <property type="entry name" value="RdRP"/>
    <property type="match status" value="1"/>
</dbReference>
<dbReference type="InterPro" id="IPR007855">
    <property type="entry name" value="RDRP"/>
</dbReference>
<dbReference type="PANTHER" id="PTHR23079">
    <property type="entry name" value="RNA-DEPENDENT RNA POLYMERASE"/>
    <property type="match status" value="1"/>
</dbReference>
<accession>A0A077WA35</accession>
<protein>
    <recommendedName>
        <fullName evidence="8">RNA-dependent RNA polymerase</fullName>
        <ecNumber evidence="8">2.7.7.48</ecNumber>
    </recommendedName>
</protein>
<organism evidence="12">
    <name type="scientific">Lichtheimia ramosa</name>
    <dbReference type="NCBI Taxonomy" id="688394"/>
    <lineage>
        <taxon>Eukaryota</taxon>
        <taxon>Fungi</taxon>
        <taxon>Fungi incertae sedis</taxon>
        <taxon>Mucoromycota</taxon>
        <taxon>Mucoromycotina</taxon>
        <taxon>Mucoromycetes</taxon>
        <taxon>Mucorales</taxon>
        <taxon>Lichtheimiaceae</taxon>
        <taxon>Lichtheimia</taxon>
    </lineage>
</organism>
<evidence type="ECO:0000256" key="3">
    <source>
        <dbReference type="ARBA" id="ARBA00022679"/>
    </source>
</evidence>
<dbReference type="Pfam" id="PF26253">
    <property type="entry name" value="RdRP_head"/>
    <property type="match status" value="1"/>
</dbReference>
<reference evidence="12" key="1">
    <citation type="journal article" date="2014" name="Genome Announc.">
        <title>De novo whole-genome sequence and genome annotation of Lichtheimia ramosa.</title>
        <authorList>
            <person name="Linde J."/>
            <person name="Schwartze V."/>
            <person name="Binder U."/>
            <person name="Lass-Florl C."/>
            <person name="Voigt K."/>
            <person name="Horn F."/>
        </authorList>
    </citation>
    <scope>NUCLEOTIDE SEQUENCE</scope>
    <source>
        <strain evidence="12">JMRC FSU:6197</strain>
    </source>
</reference>
<dbReference type="EMBL" id="LK023314">
    <property type="protein sequence ID" value="CDS04192.1"/>
    <property type="molecule type" value="Genomic_DNA"/>
</dbReference>
<sequence>MLGTFPHIPRLPGVPRPEAFPRRAVINHATPQQRPRQHYYRQQEKQAERKFTVVPCMSLTTGFMITPTTMAAKWTTTNNVKIVINYNFRKITIYFSTWIVPDADEYDQLSYKAEFDFRDLEVHSLHPEKEVNDGYGYFTLIAKHPPQYWEEHPGNVFTGSEWTRSTKITKFDGTIMFPTTSPLQRQQQHVTQHLPIGEWTAFRLKVSLLSGKGRHRFNEVLNLATASRLVPHPNTRYRCDKKISMIDEENSTGSNHYRNRALLMSASIPSAIFENFDMYYTLESYFSHQYIIPATVDDTFYTLYAQMTPFQAYNALRYMMAMVDTGADDDDDNSSIGGGGGATSSIETRHIWNPTEALQDLMQKPIFADMVKDTSRNKRKSKDHVKIRKVLVTPTTMIFEMPQSEPANRVLRDYKEHADRFIRVQFIEEGQHRLQTSSRPYHSSAEVYERISHALKYGIQIGTRHYEFLAYSSSQLREHGCWFFASTDTLNADMIRENMGDFSGEHVVAKYAARMGQCFSSTYPTVQLQRHQILEIQDVKRNGYTFSDGVGCISSSLAMMVATKMRLSGTTYPSAFQFRLGGAKGVLSVSPKIQGGKLALRPSQKKFESNHAMLEINRVATRSIAFLNRQIIMILSTLGVEDEAFKELLHEMLEELDCITSDPDRCIAMLRANSDEDGVSREMAALVQHGFLASGDPYIAHLLHVYRLCKLKEAKKRAKIPVVKGAHVLGVMDETNTLKEDEVFCQLSDSSHTEASCHIVTGDCLVFRSPALHPGDARVLKAVDYPQLKHLHNVIVFSSKGERDVPSMLSGGDLDGDTYSIIWDERLYPSKDMRNRDPMDVTPLEPKRVEKVQISDIHDFFVEYIENDNLGLIANAHLVHADLSSEGVSHPVCMELAQLHSHAVDFPKTGVKATLDDKMRVKVYPDFMEKKDRPSYESKKILGQLYRSIKSGEFQHYRAQLRTEKTEYDSRLRYPGMEKYIARARRMKRYYDEDLTSLMDQFGIPTEAEFMTGCIIRTYRQDEHKSYYELRSMARREMIRLKEHWRSSEFVTLRKRSRKAPTREQVEQDCAKAAAFYYVTYHRDEQEKARLYYGSYRKNRNLLLSFAWLAQDLLFKVLKEYKYGIIAPCQDPIAPVEEDYESYEEYLESDYSDQEPVSDDGCY</sequence>
<comment type="similarity">
    <text evidence="1 8">Belongs to the RdRP family.</text>
</comment>
<dbReference type="GO" id="GO:0030422">
    <property type="term" value="P:siRNA processing"/>
    <property type="evidence" value="ECO:0007669"/>
    <property type="project" value="TreeGrafter"/>
</dbReference>
<dbReference type="InterPro" id="IPR058752">
    <property type="entry name" value="RDRP_C_head"/>
</dbReference>
<evidence type="ECO:0000256" key="2">
    <source>
        <dbReference type="ARBA" id="ARBA00022484"/>
    </source>
</evidence>
<evidence type="ECO:0000256" key="8">
    <source>
        <dbReference type="RuleBase" id="RU363098"/>
    </source>
</evidence>
<evidence type="ECO:0000259" key="11">
    <source>
        <dbReference type="Pfam" id="PF26253"/>
    </source>
</evidence>
<evidence type="ECO:0000256" key="5">
    <source>
        <dbReference type="ARBA" id="ARBA00022884"/>
    </source>
</evidence>
<comment type="catalytic activity">
    <reaction evidence="7 8">
        <text>RNA(n) + a ribonucleoside 5'-triphosphate = RNA(n+1) + diphosphate</text>
        <dbReference type="Rhea" id="RHEA:21248"/>
        <dbReference type="Rhea" id="RHEA-COMP:14527"/>
        <dbReference type="Rhea" id="RHEA-COMP:17342"/>
        <dbReference type="ChEBI" id="CHEBI:33019"/>
        <dbReference type="ChEBI" id="CHEBI:61557"/>
        <dbReference type="ChEBI" id="CHEBI:140395"/>
        <dbReference type="EC" id="2.7.7.48"/>
    </reaction>
</comment>
<proteinExistence type="inferred from homology"/>
<dbReference type="PANTHER" id="PTHR23079:SF55">
    <property type="entry name" value="RNA-DIRECTED RNA POLYMERASE"/>
    <property type="match status" value="1"/>
</dbReference>
<keyword evidence="6" id="KW-0943">RNA-mediated gene silencing</keyword>
<evidence type="ECO:0000256" key="4">
    <source>
        <dbReference type="ARBA" id="ARBA00022695"/>
    </source>
</evidence>
<dbReference type="GO" id="GO:0003723">
    <property type="term" value="F:RNA binding"/>
    <property type="evidence" value="ECO:0007669"/>
    <property type="project" value="UniProtKB-KW"/>
</dbReference>
<keyword evidence="5 8" id="KW-0694">RNA-binding</keyword>
<feature type="domain" description="RDRP core" evidence="10">
    <location>
        <begin position="392"/>
        <end position="949"/>
    </location>
</feature>
<keyword evidence="2 8" id="KW-0696">RNA-directed RNA polymerase</keyword>
<evidence type="ECO:0000256" key="1">
    <source>
        <dbReference type="ARBA" id="ARBA00005762"/>
    </source>
</evidence>
<dbReference type="OrthoDB" id="6513042at2759"/>
<dbReference type="InterPro" id="IPR057596">
    <property type="entry name" value="RDRP_core"/>
</dbReference>
<feature type="region of interest" description="Disordered" evidence="9">
    <location>
        <begin position="1140"/>
        <end position="1163"/>
    </location>
</feature>
<dbReference type="AlphaFoldDB" id="A0A077WA35"/>
<dbReference type="GO" id="GO:0003968">
    <property type="term" value="F:RNA-directed RNA polymerase activity"/>
    <property type="evidence" value="ECO:0007669"/>
    <property type="project" value="UniProtKB-KW"/>
</dbReference>
<feature type="domain" description="RDRP C-terminal head" evidence="11">
    <location>
        <begin position="968"/>
        <end position="1118"/>
    </location>
</feature>
<keyword evidence="3 8" id="KW-0808">Transferase</keyword>
<evidence type="ECO:0000259" key="10">
    <source>
        <dbReference type="Pfam" id="PF05183"/>
    </source>
</evidence>
<dbReference type="GO" id="GO:0031380">
    <property type="term" value="C:nuclear RNA-directed RNA polymerase complex"/>
    <property type="evidence" value="ECO:0007669"/>
    <property type="project" value="TreeGrafter"/>
</dbReference>
<evidence type="ECO:0000256" key="9">
    <source>
        <dbReference type="SAM" id="MobiDB-lite"/>
    </source>
</evidence>
<evidence type="ECO:0000313" key="12">
    <source>
        <dbReference type="EMBL" id="CDS04192.1"/>
    </source>
</evidence>
<gene>
    <name evidence="12" type="ORF">LRAMOSA07147</name>
</gene>
<keyword evidence="4 8" id="KW-0548">Nucleotidyltransferase</keyword>
<dbReference type="EC" id="2.7.7.48" evidence="8"/>